<accession>A0AA38HL23</accession>
<protein>
    <submittedName>
        <fullName evidence="1">Uncharacterized protein</fullName>
    </submittedName>
</protein>
<dbReference type="AlphaFoldDB" id="A0AA38HL23"/>
<proteinExistence type="predicted"/>
<dbReference type="EMBL" id="JALNTZ010000831">
    <property type="protein sequence ID" value="KAJ3630103.1"/>
    <property type="molecule type" value="Genomic_DNA"/>
</dbReference>
<dbReference type="Proteomes" id="UP001168821">
    <property type="component" value="Unassembled WGS sequence"/>
</dbReference>
<evidence type="ECO:0000313" key="1">
    <source>
        <dbReference type="EMBL" id="KAJ3630103.1"/>
    </source>
</evidence>
<comment type="caution">
    <text evidence="1">The sequence shown here is derived from an EMBL/GenBank/DDBJ whole genome shotgun (WGS) entry which is preliminary data.</text>
</comment>
<gene>
    <name evidence="1" type="ORF">Zmor_027068</name>
</gene>
<organism evidence="1 2">
    <name type="scientific">Zophobas morio</name>
    <dbReference type="NCBI Taxonomy" id="2755281"/>
    <lineage>
        <taxon>Eukaryota</taxon>
        <taxon>Metazoa</taxon>
        <taxon>Ecdysozoa</taxon>
        <taxon>Arthropoda</taxon>
        <taxon>Hexapoda</taxon>
        <taxon>Insecta</taxon>
        <taxon>Pterygota</taxon>
        <taxon>Neoptera</taxon>
        <taxon>Endopterygota</taxon>
        <taxon>Coleoptera</taxon>
        <taxon>Polyphaga</taxon>
        <taxon>Cucujiformia</taxon>
        <taxon>Tenebrionidae</taxon>
        <taxon>Zophobas</taxon>
    </lineage>
</organism>
<evidence type="ECO:0000313" key="2">
    <source>
        <dbReference type="Proteomes" id="UP001168821"/>
    </source>
</evidence>
<keyword evidence="2" id="KW-1185">Reference proteome</keyword>
<reference evidence="1" key="1">
    <citation type="journal article" date="2023" name="G3 (Bethesda)">
        <title>Whole genome assemblies of Zophobas morio and Tenebrio molitor.</title>
        <authorList>
            <person name="Kaur S."/>
            <person name="Stinson S.A."/>
            <person name="diCenzo G.C."/>
        </authorList>
    </citation>
    <scope>NUCLEOTIDE SEQUENCE</scope>
    <source>
        <strain evidence="1">QUZm001</strain>
    </source>
</reference>
<sequence length="93" mass="10263">MCPGSAVEDDWKPDRSFFTTKRLRLKHGELNEDDKAEIPNPLPNFIDPITLEEVVMPAISPAGHVMRSLKFILLTQRGLNLPPALAIPLGCSA</sequence>
<name>A0AA38HL23_9CUCU</name>